<accession>A0AAD9QFY3</accession>
<reference evidence="2" key="1">
    <citation type="journal article" date="2023" name="G3 (Bethesda)">
        <title>Whole genome assembly and annotation of the endangered Caribbean coral Acropora cervicornis.</title>
        <authorList>
            <person name="Selwyn J.D."/>
            <person name="Vollmer S.V."/>
        </authorList>
    </citation>
    <scope>NUCLEOTIDE SEQUENCE</scope>
    <source>
        <strain evidence="2">K2</strain>
    </source>
</reference>
<sequence>MVPSPNDSSNDNHHSFGLRSKRRTSFRGQTSRRKSNLGSAKRLNVDESPPYKEHEPTTVLLCTSRTKTDKLKKRFDEAPFPRKCVFSTNGLGLKLPLTDV</sequence>
<evidence type="ECO:0000313" key="3">
    <source>
        <dbReference type="Proteomes" id="UP001249851"/>
    </source>
</evidence>
<keyword evidence="3" id="KW-1185">Reference proteome</keyword>
<gene>
    <name evidence="2" type="ORF">P5673_016768</name>
</gene>
<reference evidence="2" key="2">
    <citation type="journal article" date="2023" name="Science">
        <title>Genomic signatures of disease resistance in endangered staghorn corals.</title>
        <authorList>
            <person name="Vollmer S.V."/>
            <person name="Selwyn J.D."/>
            <person name="Despard B.A."/>
            <person name="Roesel C.L."/>
        </authorList>
    </citation>
    <scope>NUCLEOTIDE SEQUENCE</scope>
    <source>
        <strain evidence="2">K2</strain>
    </source>
</reference>
<feature type="region of interest" description="Disordered" evidence="1">
    <location>
        <begin position="1"/>
        <end position="57"/>
    </location>
</feature>
<feature type="compositionally biased region" description="Basic and acidic residues" evidence="1">
    <location>
        <begin position="43"/>
        <end position="56"/>
    </location>
</feature>
<name>A0AAD9QFY3_ACRCE</name>
<dbReference type="AlphaFoldDB" id="A0AAD9QFY3"/>
<dbReference type="Proteomes" id="UP001249851">
    <property type="component" value="Unassembled WGS sequence"/>
</dbReference>
<feature type="compositionally biased region" description="Basic residues" evidence="1">
    <location>
        <begin position="19"/>
        <end position="35"/>
    </location>
</feature>
<organism evidence="2 3">
    <name type="scientific">Acropora cervicornis</name>
    <name type="common">Staghorn coral</name>
    <dbReference type="NCBI Taxonomy" id="6130"/>
    <lineage>
        <taxon>Eukaryota</taxon>
        <taxon>Metazoa</taxon>
        <taxon>Cnidaria</taxon>
        <taxon>Anthozoa</taxon>
        <taxon>Hexacorallia</taxon>
        <taxon>Scleractinia</taxon>
        <taxon>Astrocoeniina</taxon>
        <taxon>Acroporidae</taxon>
        <taxon>Acropora</taxon>
    </lineage>
</organism>
<comment type="caution">
    <text evidence="2">The sequence shown here is derived from an EMBL/GenBank/DDBJ whole genome shotgun (WGS) entry which is preliminary data.</text>
</comment>
<dbReference type="EMBL" id="JARQWQ010000036">
    <property type="protein sequence ID" value="KAK2560424.1"/>
    <property type="molecule type" value="Genomic_DNA"/>
</dbReference>
<protein>
    <submittedName>
        <fullName evidence="2">Uncharacterized protein</fullName>
    </submittedName>
</protein>
<evidence type="ECO:0000256" key="1">
    <source>
        <dbReference type="SAM" id="MobiDB-lite"/>
    </source>
</evidence>
<evidence type="ECO:0000313" key="2">
    <source>
        <dbReference type="EMBL" id="KAK2560424.1"/>
    </source>
</evidence>
<proteinExistence type="predicted"/>